<protein>
    <submittedName>
        <fullName evidence="4">Site-specific integrase</fullName>
    </submittedName>
</protein>
<evidence type="ECO:0000313" key="4">
    <source>
        <dbReference type="EMBL" id="NDR95326.1"/>
    </source>
</evidence>
<dbReference type="RefSeq" id="WP_163437226.1">
    <property type="nucleotide sequence ID" value="NZ_VLTA01000027.1"/>
</dbReference>
<comment type="caution">
    <text evidence="4">The sequence shown here is derived from an EMBL/GenBank/DDBJ whole genome shotgun (WGS) entry which is preliminary data.</text>
</comment>
<evidence type="ECO:0000313" key="5">
    <source>
        <dbReference type="Proteomes" id="UP000471490"/>
    </source>
</evidence>
<reference evidence="4 5" key="1">
    <citation type="journal article" date="2020" name="Int. J. Nanomedicine">
        <title>Consequences Of Long-Term Bacteria's Exposure To Silver Nanoformulations With Different PhysicoChemical Properties.</title>
        <authorList>
            <person name="Kedziora A."/>
            <person name="Wernecki M."/>
            <person name="Korzekwa K."/>
            <person name="Speruda M."/>
            <person name="Gerasymchuk Y."/>
            <person name="Lukowiak A."/>
            <person name="Bugla-Ploskonska G."/>
        </authorList>
    </citation>
    <scope>NUCLEOTIDE SEQUENCE [LARGE SCALE GENOMIC DNA]</scope>
    <source>
        <strain evidence="4 5">ATCC 11230</strain>
    </source>
</reference>
<dbReference type="InterPro" id="IPR002104">
    <property type="entry name" value="Integrase_catalytic"/>
</dbReference>
<dbReference type="PROSITE" id="PS51898">
    <property type="entry name" value="TYR_RECOMBINASE"/>
    <property type="match status" value="1"/>
</dbReference>
<dbReference type="AlphaFoldDB" id="A0A6N9SHH7"/>
<dbReference type="GO" id="GO:0006310">
    <property type="term" value="P:DNA recombination"/>
    <property type="evidence" value="ECO:0007669"/>
    <property type="project" value="UniProtKB-KW"/>
</dbReference>
<accession>A0A6N9SHH7</accession>
<feature type="domain" description="Tyr recombinase" evidence="3">
    <location>
        <begin position="180"/>
        <end position="384"/>
    </location>
</feature>
<dbReference type="GO" id="GO:0003677">
    <property type="term" value="F:DNA binding"/>
    <property type="evidence" value="ECO:0007669"/>
    <property type="project" value="InterPro"/>
</dbReference>
<dbReference type="InterPro" id="IPR011010">
    <property type="entry name" value="DNA_brk_join_enz"/>
</dbReference>
<name>A0A6N9SHH7_ECOLX</name>
<dbReference type="InterPro" id="IPR013762">
    <property type="entry name" value="Integrase-like_cat_sf"/>
</dbReference>
<dbReference type="Pfam" id="PF00589">
    <property type="entry name" value="Phage_integrase"/>
    <property type="match status" value="1"/>
</dbReference>
<dbReference type="GO" id="GO:0015074">
    <property type="term" value="P:DNA integration"/>
    <property type="evidence" value="ECO:0007669"/>
    <property type="project" value="UniProtKB-KW"/>
</dbReference>
<sequence length="534" mass="60116">MSRINKQLNASNSNIYTPVFVESILKVNIPVSIYLKSADHFDDKYISSTSDSWVFDYSGSRCYAHFRQDKISNQLIKYICFHYASAKCPAQVPGVLHAWSLATDHCISKSAFTFTVLKDYLETQEIKPQYFYFIIFGLKILCTEAFPGFTLEDYEDLEFIPRPHSHDWGIYQEIDHVLDPLEKNMISKGLFEMAVAIRYGENYSLNTMRDAVILGLTYVTGARPVQLAKLAVKDLRIDTRNSETGLIRYSLLLPYAKQRHVTTERLFLAIPAEIGALIRHYIERAQLKPDGKLFEFSNSAPFNVSRAINKAFLCFSPPDYQAAVKRGEAALPTITPTDLRHNVGHSLAMQGVSAEEIAHILGHSSLTVAKYYILATPALALIRAKALGINPVWQNMVAMMLTGELTSSTKWQDQRVVGIIGDELHDGIGGCSRDDGKCPFSEVRCCYGCLYFRPFTDGDHQAVLESVVKEVDELISISDSVGNARNPLISIHETTQFEIQSVIARCRFHQEKGVCDEKTLCAVLRLYHRATKLV</sequence>
<keyword evidence="1" id="KW-0229">DNA integration</keyword>
<dbReference type="Proteomes" id="UP000471490">
    <property type="component" value="Unassembled WGS sequence"/>
</dbReference>
<evidence type="ECO:0000259" key="3">
    <source>
        <dbReference type="PROSITE" id="PS51898"/>
    </source>
</evidence>
<gene>
    <name evidence="4" type="ORF">FPI65_29780</name>
</gene>
<dbReference type="EMBL" id="VLTB01000505">
    <property type="protein sequence ID" value="NDR95326.1"/>
    <property type="molecule type" value="Genomic_DNA"/>
</dbReference>
<organism evidence="4 5">
    <name type="scientific">Escherichia coli</name>
    <dbReference type="NCBI Taxonomy" id="562"/>
    <lineage>
        <taxon>Bacteria</taxon>
        <taxon>Pseudomonadati</taxon>
        <taxon>Pseudomonadota</taxon>
        <taxon>Gammaproteobacteria</taxon>
        <taxon>Enterobacterales</taxon>
        <taxon>Enterobacteriaceae</taxon>
        <taxon>Escherichia</taxon>
    </lineage>
</organism>
<evidence type="ECO:0000256" key="1">
    <source>
        <dbReference type="ARBA" id="ARBA00022908"/>
    </source>
</evidence>
<dbReference type="CDD" id="cd00397">
    <property type="entry name" value="DNA_BRE_C"/>
    <property type="match status" value="1"/>
</dbReference>
<keyword evidence="2" id="KW-0233">DNA recombination</keyword>
<dbReference type="PANTHER" id="PTHR30349">
    <property type="entry name" value="PHAGE INTEGRASE-RELATED"/>
    <property type="match status" value="1"/>
</dbReference>
<dbReference type="Gene3D" id="1.10.443.10">
    <property type="entry name" value="Intergrase catalytic core"/>
    <property type="match status" value="1"/>
</dbReference>
<proteinExistence type="predicted"/>
<evidence type="ECO:0000256" key="2">
    <source>
        <dbReference type="ARBA" id="ARBA00023172"/>
    </source>
</evidence>
<dbReference type="InterPro" id="IPR050090">
    <property type="entry name" value="Tyrosine_recombinase_XerCD"/>
</dbReference>
<dbReference type="SUPFAM" id="SSF56349">
    <property type="entry name" value="DNA breaking-rejoining enzymes"/>
    <property type="match status" value="1"/>
</dbReference>
<dbReference type="PANTHER" id="PTHR30349:SF64">
    <property type="entry name" value="PROPHAGE INTEGRASE INTD-RELATED"/>
    <property type="match status" value="1"/>
</dbReference>